<protein>
    <submittedName>
        <fullName evidence="1">Uncharacterized protein</fullName>
    </submittedName>
</protein>
<name>A0ABS1JAK3_9BACL</name>
<keyword evidence="2" id="KW-1185">Reference proteome</keyword>
<dbReference type="RefSeq" id="WP_201635177.1">
    <property type="nucleotide sequence ID" value="NZ_JAEQNB010000003.1"/>
</dbReference>
<dbReference type="Proteomes" id="UP000602284">
    <property type="component" value="Unassembled WGS sequence"/>
</dbReference>
<organism evidence="1 2">
    <name type="scientific">Tumebacillus amylolyticus</name>
    <dbReference type="NCBI Taxonomy" id="2801339"/>
    <lineage>
        <taxon>Bacteria</taxon>
        <taxon>Bacillati</taxon>
        <taxon>Bacillota</taxon>
        <taxon>Bacilli</taxon>
        <taxon>Bacillales</taxon>
        <taxon>Alicyclobacillaceae</taxon>
        <taxon>Tumebacillus</taxon>
    </lineage>
</organism>
<evidence type="ECO:0000313" key="2">
    <source>
        <dbReference type="Proteomes" id="UP000602284"/>
    </source>
</evidence>
<sequence>MSDEQHITPGEIARAGLDPGAVHDLFLMQPDNGPLLPAQMVKRALFPRWEVIRPAAYNPVDVEDQMIENILHDATHEQDPLTEQ</sequence>
<dbReference type="EMBL" id="JAEQNB010000003">
    <property type="protein sequence ID" value="MBL0387310.1"/>
    <property type="molecule type" value="Genomic_DNA"/>
</dbReference>
<evidence type="ECO:0000313" key="1">
    <source>
        <dbReference type="EMBL" id="MBL0387310.1"/>
    </source>
</evidence>
<accession>A0ABS1JAK3</accession>
<gene>
    <name evidence="1" type="ORF">JJB07_11670</name>
</gene>
<proteinExistence type="predicted"/>
<comment type="caution">
    <text evidence="1">The sequence shown here is derived from an EMBL/GenBank/DDBJ whole genome shotgun (WGS) entry which is preliminary data.</text>
</comment>
<reference evidence="1 2" key="1">
    <citation type="submission" date="2021-01" db="EMBL/GenBank/DDBJ databases">
        <title>Tumebacillus sp. strain ITR2 16S ribosomal RNA gene Genome sequencing and assembly.</title>
        <authorList>
            <person name="Kang M."/>
        </authorList>
    </citation>
    <scope>NUCLEOTIDE SEQUENCE [LARGE SCALE GENOMIC DNA]</scope>
    <source>
        <strain evidence="1 2">ITR2</strain>
    </source>
</reference>